<organism evidence="2">
    <name type="scientific">marine sediment metagenome</name>
    <dbReference type="NCBI Taxonomy" id="412755"/>
    <lineage>
        <taxon>unclassified sequences</taxon>
        <taxon>metagenomes</taxon>
        <taxon>ecological metagenomes</taxon>
    </lineage>
</organism>
<evidence type="ECO:0008006" key="3">
    <source>
        <dbReference type="Google" id="ProtNLM"/>
    </source>
</evidence>
<dbReference type="EMBL" id="LAZR01022157">
    <property type="protein sequence ID" value="KKL82847.1"/>
    <property type="molecule type" value="Genomic_DNA"/>
</dbReference>
<sequence>QGLLGGAGAKKAAKKSGKRAPRVPKGKHVASYMYSTVDGLPLALKKRYQLGDEKTFMWCDPQNPDVLGLPGTLRESELPLYNIEDVVRLGKKKVVFVEGEKAADALKEAYGVVATCLPGGSASELTAEQMEPLRGRKLVLWPDNDEPGRALMRALADKLSGIVEEIVTIMPYVPPKGDAYDYVKAGHTKEQLREEIAVTPQEAVMNELPDGYEVTVPDTGGVVKFRFLDLENKPREINADIVVWREMTGAQRVSYSARQNLQSASARSGFVRQLSQHFGPDTKDSTKAWSRIVDTAYGKVQETQRTKSPDEPVMKRLPPGGNNLYLVDPLVADDGMTIPFGMGGAGKSYLALLVAVLTALPGGDVPNGHLGLDVKRHGPVLYLDYEASRARAQRRVAGILRGLGKDPDDYEDLAIQYWPGQGMPLSTNVYPVRKRYTELGAVLLIVDSLSKACGEDLSAQETVSTYSNALARIGATASISIAHVTKEEGSKYPFGSVFWHNDPRLTWYVHNLEQGEGMGVMVANRKSNDAAIVRGELGYKFEFTGTDEDEDFTVTITREDGMEPPVKGDTLEMRVLKLLKGHKEGVTGKELQAALETDSIGGPLGRLRLKESHEAGITTENGRNFYRPAVKKEVPKI</sequence>
<evidence type="ECO:0000256" key="1">
    <source>
        <dbReference type="SAM" id="MobiDB-lite"/>
    </source>
</evidence>
<feature type="non-terminal residue" evidence="2">
    <location>
        <position position="1"/>
    </location>
</feature>
<dbReference type="Gene3D" id="3.40.50.300">
    <property type="entry name" value="P-loop containing nucleotide triphosphate hydrolases"/>
    <property type="match status" value="1"/>
</dbReference>
<accession>A0A0F9I606</accession>
<evidence type="ECO:0000313" key="2">
    <source>
        <dbReference type="EMBL" id="KKL82847.1"/>
    </source>
</evidence>
<dbReference type="InterPro" id="IPR034154">
    <property type="entry name" value="TOPRIM_DnaG/twinkle"/>
</dbReference>
<dbReference type="SUPFAM" id="SSF52540">
    <property type="entry name" value="P-loop containing nucleoside triphosphate hydrolases"/>
    <property type="match status" value="1"/>
</dbReference>
<protein>
    <recommendedName>
        <fullName evidence="3">Toprim domain-containing protein</fullName>
    </recommendedName>
</protein>
<dbReference type="Pfam" id="PF13481">
    <property type="entry name" value="AAA_25"/>
    <property type="match status" value="1"/>
</dbReference>
<feature type="region of interest" description="Disordered" evidence="1">
    <location>
        <begin position="1"/>
        <end position="24"/>
    </location>
</feature>
<dbReference type="InterPro" id="IPR027417">
    <property type="entry name" value="P-loop_NTPase"/>
</dbReference>
<proteinExistence type="predicted"/>
<feature type="compositionally biased region" description="Basic residues" evidence="1">
    <location>
        <begin position="11"/>
        <end position="24"/>
    </location>
</feature>
<dbReference type="CDD" id="cd01029">
    <property type="entry name" value="TOPRIM_primases"/>
    <property type="match status" value="1"/>
</dbReference>
<comment type="caution">
    <text evidence="2">The sequence shown here is derived from an EMBL/GenBank/DDBJ whole genome shotgun (WGS) entry which is preliminary data.</text>
</comment>
<gene>
    <name evidence="2" type="ORF">LCGC14_1980680</name>
</gene>
<dbReference type="Gene3D" id="3.40.1360.10">
    <property type="match status" value="1"/>
</dbReference>
<reference evidence="2" key="1">
    <citation type="journal article" date="2015" name="Nature">
        <title>Complex archaea that bridge the gap between prokaryotes and eukaryotes.</title>
        <authorList>
            <person name="Spang A."/>
            <person name="Saw J.H."/>
            <person name="Jorgensen S.L."/>
            <person name="Zaremba-Niedzwiedzka K."/>
            <person name="Martijn J."/>
            <person name="Lind A.E."/>
            <person name="van Eijk R."/>
            <person name="Schleper C."/>
            <person name="Guy L."/>
            <person name="Ettema T.J."/>
        </authorList>
    </citation>
    <scope>NUCLEOTIDE SEQUENCE</scope>
</reference>
<name>A0A0F9I606_9ZZZZ</name>
<dbReference type="AlphaFoldDB" id="A0A0F9I606"/>